<accession>L8JXC6</accession>
<dbReference type="PANTHER" id="PTHR43547">
    <property type="entry name" value="TWO-COMPONENT HISTIDINE KINASE"/>
    <property type="match status" value="1"/>
</dbReference>
<dbReference type="Pfam" id="PF00512">
    <property type="entry name" value="HisKA"/>
    <property type="match status" value="1"/>
</dbReference>
<dbReference type="PRINTS" id="PR00344">
    <property type="entry name" value="BCTRLSENSOR"/>
</dbReference>
<feature type="transmembrane region" description="Helical" evidence="7">
    <location>
        <begin position="115"/>
        <end position="136"/>
    </location>
</feature>
<evidence type="ECO:0000256" key="3">
    <source>
        <dbReference type="ARBA" id="ARBA00022553"/>
    </source>
</evidence>
<keyword evidence="5 9" id="KW-0418">Kinase</keyword>
<name>L8JXC6_9BACT</name>
<feature type="coiled-coil region" evidence="6">
    <location>
        <begin position="144"/>
        <end position="174"/>
    </location>
</feature>
<evidence type="ECO:0000256" key="2">
    <source>
        <dbReference type="ARBA" id="ARBA00012438"/>
    </source>
</evidence>
<dbReference type="eggNOG" id="COG2205">
    <property type="taxonomic scope" value="Bacteria"/>
</dbReference>
<dbReference type="Gene3D" id="1.10.287.130">
    <property type="match status" value="1"/>
</dbReference>
<dbReference type="InterPro" id="IPR003661">
    <property type="entry name" value="HisK_dim/P_dom"/>
</dbReference>
<dbReference type="InterPro" id="IPR036890">
    <property type="entry name" value="HATPase_C_sf"/>
</dbReference>
<feature type="transmembrane region" description="Helical" evidence="7">
    <location>
        <begin position="59"/>
        <end position="76"/>
    </location>
</feature>
<dbReference type="InterPro" id="IPR005467">
    <property type="entry name" value="His_kinase_dom"/>
</dbReference>
<keyword evidence="4" id="KW-0808">Transferase</keyword>
<dbReference type="Gene3D" id="3.30.565.10">
    <property type="entry name" value="Histidine kinase-like ATPase, C-terminal domain"/>
    <property type="match status" value="1"/>
</dbReference>
<evidence type="ECO:0000256" key="5">
    <source>
        <dbReference type="ARBA" id="ARBA00022777"/>
    </source>
</evidence>
<dbReference type="GO" id="GO:0000155">
    <property type="term" value="F:phosphorelay sensor kinase activity"/>
    <property type="evidence" value="ECO:0007669"/>
    <property type="project" value="InterPro"/>
</dbReference>
<feature type="transmembrane region" description="Helical" evidence="7">
    <location>
        <begin position="83"/>
        <end position="100"/>
    </location>
</feature>
<dbReference type="SUPFAM" id="SSF47384">
    <property type="entry name" value="Homodimeric domain of signal transducing histidine kinase"/>
    <property type="match status" value="1"/>
</dbReference>
<dbReference type="CDD" id="cd00075">
    <property type="entry name" value="HATPase"/>
    <property type="match status" value="1"/>
</dbReference>
<dbReference type="SUPFAM" id="SSF55874">
    <property type="entry name" value="ATPase domain of HSP90 chaperone/DNA topoisomerase II/histidine kinase"/>
    <property type="match status" value="1"/>
</dbReference>
<feature type="domain" description="Histidine kinase" evidence="8">
    <location>
        <begin position="181"/>
        <end position="397"/>
    </location>
</feature>
<keyword evidence="7" id="KW-0812">Transmembrane</keyword>
<gene>
    <name evidence="9" type="ORF">C900_04297</name>
</gene>
<evidence type="ECO:0000256" key="1">
    <source>
        <dbReference type="ARBA" id="ARBA00000085"/>
    </source>
</evidence>
<dbReference type="CDD" id="cd00082">
    <property type="entry name" value="HisKA"/>
    <property type="match status" value="1"/>
</dbReference>
<comment type="caution">
    <text evidence="9">The sequence shown here is derived from an EMBL/GenBank/DDBJ whole genome shotgun (WGS) entry which is preliminary data.</text>
</comment>
<dbReference type="STRING" id="1237149.C900_04297"/>
<keyword evidence="7" id="KW-0472">Membrane</keyword>
<dbReference type="AlphaFoldDB" id="L8JXC6"/>
<proteinExistence type="predicted"/>
<protein>
    <recommendedName>
        <fullName evidence="2">histidine kinase</fullName>
        <ecNumber evidence="2">2.7.13.3</ecNumber>
    </recommendedName>
</protein>
<keyword evidence="10" id="KW-1185">Reference proteome</keyword>
<comment type="catalytic activity">
    <reaction evidence="1">
        <text>ATP + protein L-histidine = ADP + protein N-phospho-L-histidine.</text>
        <dbReference type="EC" id="2.7.13.3"/>
    </reaction>
</comment>
<keyword evidence="7" id="KW-1133">Transmembrane helix</keyword>
<dbReference type="SMART" id="SM00388">
    <property type="entry name" value="HisKA"/>
    <property type="match status" value="1"/>
</dbReference>
<sequence>MVFSYDKGIYLMIFNVIAFLLLPFLAKTRIPIAWLGNVFIFVGAFAIIVLTYYSGGVWSAVYPWIISIPVLALLVVNRLSGSIWGGISFLFMLWFAFIAYQGKELPVEYNPELRTLWYISVLPGLLLIILFIAFVFESIQTKALTDLEDKNELLETQKEMIAAQSTELKKHIEEKDYIIRILAHDLRSPLKNINSLVRLMEFENDPVRHKDYISMITQSSSNAQHLVNRVLEMDASSQEDFDLKMERIDLYLLLTEVVDNMAKPANEKRIQIRLSNQSSNCTVLADKTYLYLILENLMSNAIKFSENGKEVQASVFENGSSVQVKIMDEGPGINPEEESRLFKKFSKLSARPTGGESSTGLGLSLVKRYVELISGQVYYEAAESGGATFVVELPLIDQAAAS</sequence>
<evidence type="ECO:0000256" key="7">
    <source>
        <dbReference type="SAM" id="Phobius"/>
    </source>
</evidence>
<evidence type="ECO:0000259" key="8">
    <source>
        <dbReference type="PROSITE" id="PS50109"/>
    </source>
</evidence>
<keyword evidence="3" id="KW-0597">Phosphoprotein</keyword>
<feature type="transmembrane region" description="Helical" evidence="7">
    <location>
        <begin position="7"/>
        <end position="25"/>
    </location>
</feature>
<dbReference type="InterPro" id="IPR036097">
    <property type="entry name" value="HisK_dim/P_sf"/>
</dbReference>
<evidence type="ECO:0000313" key="10">
    <source>
        <dbReference type="Proteomes" id="UP000011135"/>
    </source>
</evidence>
<dbReference type="FunFam" id="3.30.565.10:FF:000006">
    <property type="entry name" value="Sensor histidine kinase WalK"/>
    <property type="match status" value="1"/>
</dbReference>
<reference evidence="9 10" key="1">
    <citation type="submission" date="2012-12" db="EMBL/GenBank/DDBJ databases">
        <title>Genome assembly of Fulvivirga imtechensis AK7.</title>
        <authorList>
            <person name="Nupur N."/>
            <person name="Khatri I."/>
            <person name="Kumar R."/>
            <person name="Subramanian S."/>
            <person name="Pinnaka A."/>
        </authorList>
    </citation>
    <scope>NUCLEOTIDE SEQUENCE [LARGE SCALE GENOMIC DNA]</scope>
    <source>
        <strain evidence="9 10">AK7</strain>
    </source>
</reference>
<dbReference type="Proteomes" id="UP000011135">
    <property type="component" value="Unassembled WGS sequence"/>
</dbReference>
<dbReference type="EMBL" id="AMZN01000006">
    <property type="protein sequence ID" value="ELR73445.1"/>
    <property type="molecule type" value="Genomic_DNA"/>
</dbReference>
<dbReference type="InterPro" id="IPR004358">
    <property type="entry name" value="Sig_transdc_His_kin-like_C"/>
</dbReference>
<dbReference type="PROSITE" id="PS50109">
    <property type="entry name" value="HIS_KIN"/>
    <property type="match status" value="1"/>
</dbReference>
<dbReference type="SMART" id="SM00387">
    <property type="entry name" value="HATPase_c"/>
    <property type="match status" value="1"/>
</dbReference>
<dbReference type="EC" id="2.7.13.3" evidence="2"/>
<evidence type="ECO:0000313" key="9">
    <source>
        <dbReference type="EMBL" id="ELR73445.1"/>
    </source>
</evidence>
<dbReference type="PANTHER" id="PTHR43547:SF2">
    <property type="entry name" value="HYBRID SIGNAL TRANSDUCTION HISTIDINE KINASE C"/>
    <property type="match status" value="1"/>
</dbReference>
<keyword evidence="6" id="KW-0175">Coiled coil</keyword>
<feature type="transmembrane region" description="Helical" evidence="7">
    <location>
        <begin position="32"/>
        <end position="53"/>
    </location>
</feature>
<dbReference type="InterPro" id="IPR003594">
    <property type="entry name" value="HATPase_dom"/>
</dbReference>
<organism evidence="9 10">
    <name type="scientific">Fulvivirga imtechensis AK7</name>
    <dbReference type="NCBI Taxonomy" id="1237149"/>
    <lineage>
        <taxon>Bacteria</taxon>
        <taxon>Pseudomonadati</taxon>
        <taxon>Bacteroidota</taxon>
        <taxon>Cytophagia</taxon>
        <taxon>Cytophagales</taxon>
        <taxon>Fulvivirgaceae</taxon>
        <taxon>Fulvivirga</taxon>
    </lineage>
</organism>
<evidence type="ECO:0000256" key="6">
    <source>
        <dbReference type="SAM" id="Coils"/>
    </source>
</evidence>
<dbReference type="Pfam" id="PF02518">
    <property type="entry name" value="HATPase_c"/>
    <property type="match status" value="1"/>
</dbReference>
<evidence type="ECO:0000256" key="4">
    <source>
        <dbReference type="ARBA" id="ARBA00022679"/>
    </source>
</evidence>